<dbReference type="EMBL" id="PTJD01000011">
    <property type="protein sequence ID" value="PPK93138.1"/>
    <property type="molecule type" value="Genomic_DNA"/>
</dbReference>
<dbReference type="InterPro" id="IPR025877">
    <property type="entry name" value="MobA-like_NTP_Trfase"/>
</dbReference>
<dbReference type="Pfam" id="PF12804">
    <property type="entry name" value="NTP_transf_3"/>
    <property type="match status" value="1"/>
</dbReference>
<feature type="domain" description="MobA-like NTP transferase" evidence="2">
    <location>
        <begin position="8"/>
        <end position="168"/>
    </location>
</feature>
<dbReference type="PANTHER" id="PTHR19136:SF81">
    <property type="entry name" value="MOLYBDENUM COFACTOR GUANYLYLTRANSFERASE"/>
    <property type="match status" value="1"/>
</dbReference>
<dbReference type="Gene3D" id="3.90.550.10">
    <property type="entry name" value="Spore Coat Polysaccharide Biosynthesis Protein SpsA, Chain A"/>
    <property type="match status" value="1"/>
</dbReference>
<gene>
    <name evidence="3" type="ORF">CLV92_11155</name>
</gene>
<accession>A0A2S6IFZ9</accession>
<protein>
    <submittedName>
        <fullName evidence="3">Molybdopterin-guanine dinucleotide biosynthesis protein A</fullName>
    </submittedName>
</protein>
<evidence type="ECO:0000259" key="2">
    <source>
        <dbReference type="Pfam" id="PF12804"/>
    </source>
</evidence>
<dbReference type="InterPro" id="IPR029044">
    <property type="entry name" value="Nucleotide-diphossugar_trans"/>
</dbReference>
<dbReference type="Proteomes" id="UP000239485">
    <property type="component" value="Unassembled WGS sequence"/>
</dbReference>
<proteinExistence type="predicted"/>
<keyword evidence="1" id="KW-0808">Transferase</keyword>
<evidence type="ECO:0000313" key="3">
    <source>
        <dbReference type="EMBL" id="PPK93138.1"/>
    </source>
</evidence>
<keyword evidence="4" id="KW-1185">Reference proteome</keyword>
<name>A0A2S6IFZ9_9ACTN</name>
<comment type="caution">
    <text evidence="3">The sequence shown here is derived from an EMBL/GenBank/DDBJ whole genome shotgun (WGS) entry which is preliminary data.</text>
</comment>
<evidence type="ECO:0000256" key="1">
    <source>
        <dbReference type="ARBA" id="ARBA00022679"/>
    </source>
</evidence>
<dbReference type="AlphaFoldDB" id="A0A2S6IFZ9"/>
<reference evidence="3 4" key="1">
    <citation type="submission" date="2018-02" db="EMBL/GenBank/DDBJ databases">
        <title>Genomic Encyclopedia of Archaeal and Bacterial Type Strains, Phase II (KMG-II): from individual species to whole genera.</title>
        <authorList>
            <person name="Goeker M."/>
        </authorList>
    </citation>
    <scope>NUCLEOTIDE SEQUENCE [LARGE SCALE GENOMIC DNA]</scope>
    <source>
        <strain evidence="3 4">DSM 22857</strain>
    </source>
</reference>
<sequence length="209" mass="20821">MDPGSTAVVVLAGGAARRFTARADGPESDHDKVCALLAGRPLLDHLLDGLPPEVPVVVVGPARATCRPVTTVREDPPGGGPVAGLAAAVTALPAGTATVVLLGGDHPFAAAAVPRLLAALAGSPAAACAAGVDPQGRRQPLLSAHRLPALRARLAGAPAAGRRLREVLAGPEVAVPVTAEEVLDVDTAEDLDEARRLHGRRQGPGAGAG</sequence>
<dbReference type="GO" id="GO:0016779">
    <property type="term" value="F:nucleotidyltransferase activity"/>
    <property type="evidence" value="ECO:0007669"/>
    <property type="project" value="UniProtKB-ARBA"/>
</dbReference>
<organism evidence="3 4">
    <name type="scientific">Kineococcus xinjiangensis</name>
    <dbReference type="NCBI Taxonomy" id="512762"/>
    <lineage>
        <taxon>Bacteria</taxon>
        <taxon>Bacillati</taxon>
        <taxon>Actinomycetota</taxon>
        <taxon>Actinomycetes</taxon>
        <taxon>Kineosporiales</taxon>
        <taxon>Kineosporiaceae</taxon>
        <taxon>Kineococcus</taxon>
    </lineage>
</organism>
<evidence type="ECO:0000313" key="4">
    <source>
        <dbReference type="Proteomes" id="UP000239485"/>
    </source>
</evidence>
<dbReference type="PANTHER" id="PTHR19136">
    <property type="entry name" value="MOLYBDENUM COFACTOR GUANYLYLTRANSFERASE"/>
    <property type="match status" value="1"/>
</dbReference>
<dbReference type="SUPFAM" id="SSF53448">
    <property type="entry name" value="Nucleotide-diphospho-sugar transferases"/>
    <property type="match status" value="1"/>
</dbReference>